<sequence>MDLIKKFVSLLWVNILWLLCCIPVLTAGASTCAAFAVTLRLADDDEEVQSFRGITRRFFKAFRQDLIQGFLILLFTVITFGLGGFFVYLAWDDGLNLIKIGLLAVYFLVVLVLNFYSYPLIARYSNTFINTLRNSIALFAQYANSSIKALGIVIVELLVLALTFKVYFAGILILPALIFYTISVPAKNIFVKIENPESTESSESTED</sequence>
<dbReference type="AlphaFoldDB" id="A0A1H9CPS6"/>
<dbReference type="RefSeq" id="WP_074641318.1">
    <property type="nucleotide sequence ID" value="NZ_FOFU01000002.1"/>
</dbReference>
<organism evidence="2 3">
    <name type="scientific">Treponema bryantii</name>
    <dbReference type="NCBI Taxonomy" id="163"/>
    <lineage>
        <taxon>Bacteria</taxon>
        <taxon>Pseudomonadati</taxon>
        <taxon>Spirochaetota</taxon>
        <taxon>Spirochaetia</taxon>
        <taxon>Spirochaetales</taxon>
        <taxon>Treponemataceae</taxon>
        <taxon>Treponema</taxon>
    </lineage>
</organism>
<feature type="transmembrane region" description="Helical" evidence="1">
    <location>
        <begin position="97"/>
        <end position="116"/>
    </location>
</feature>
<proteinExistence type="predicted"/>
<name>A0A1H9CPS6_9SPIR</name>
<evidence type="ECO:0000313" key="2">
    <source>
        <dbReference type="EMBL" id="SEQ02628.1"/>
    </source>
</evidence>
<feature type="transmembrane region" description="Helical" evidence="1">
    <location>
        <begin position="136"/>
        <end position="160"/>
    </location>
</feature>
<keyword evidence="1" id="KW-0472">Membrane</keyword>
<dbReference type="EMBL" id="FOFU01000002">
    <property type="protein sequence ID" value="SEQ02628.1"/>
    <property type="molecule type" value="Genomic_DNA"/>
</dbReference>
<dbReference type="OrthoDB" id="9814991at2"/>
<keyword evidence="1" id="KW-1133">Transmembrane helix</keyword>
<feature type="transmembrane region" description="Helical" evidence="1">
    <location>
        <begin position="166"/>
        <end position="186"/>
    </location>
</feature>
<feature type="transmembrane region" description="Helical" evidence="1">
    <location>
        <begin position="66"/>
        <end position="91"/>
    </location>
</feature>
<keyword evidence="3" id="KW-1185">Reference proteome</keyword>
<accession>A0A1H9CPS6</accession>
<protein>
    <submittedName>
        <fullName evidence="2">Uncharacterized membrane protein YesL</fullName>
    </submittedName>
</protein>
<reference evidence="2 3" key="1">
    <citation type="submission" date="2016-10" db="EMBL/GenBank/DDBJ databases">
        <authorList>
            <person name="de Groot N.N."/>
        </authorList>
    </citation>
    <scope>NUCLEOTIDE SEQUENCE [LARGE SCALE GENOMIC DNA]</scope>
    <source>
        <strain evidence="2 3">B25</strain>
    </source>
</reference>
<evidence type="ECO:0000313" key="3">
    <source>
        <dbReference type="Proteomes" id="UP000182360"/>
    </source>
</evidence>
<feature type="transmembrane region" description="Helical" evidence="1">
    <location>
        <begin position="15"/>
        <end position="42"/>
    </location>
</feature>
<dbReference type="Pfam" id="PF04854">
    <property type="entry name" value="DUF624"/>
    <property type="match status" value="1"/>
</dbReference>
<dbReference type="Proteomes" id="UP000182360">
    <property type="component" value="Unassembled WGS sequence"/>
</dbReference>
<gene>
    <name evidence="2" type="ORF">SAMN04487977_102242</name>
</gene>
<dbReference type="InterPro" id="IPR006938">
    <property type="entry name" value="DUF624"/>
</dbReference>
<keyword evidence="1" id="KW-0812">Transmembrane</keyword>
<evidence type="ECO:0000256" key="1">
    <source>
        <dbReference type="SAM" id="Phobius"/>
    </source>
</evidence>